<dbReference type="EMBL" id="DYYI01000072">
    <property type="protein sequence ID" value="HJE20028.1"/>
    <property type="molecule type" value="Genomic_DNA"/>
</dbReference>
<dbReference type="GO" id="GO:0003677">
    <property type="term" value="F:DNA binding"/>
    <property type="evidence" value="ECO:0007669"/>
    <property type="project" value="UniProtKB-UniRule"/>
</dbReference>
<dbReference type="Proteomes" id="UP000763505">
    <property type="component" value="Unassembled WGS sequence"/>
</dbReference>
<dbReference type="PANTHER" id="PTHR43479:SF8">
    <property type="entry name" value="TRANSCRIPTIONAL REGULATOR, TETR FAMILY"/>
    <property type="match status" value="1"/>
</dbReference>
<evidence type="ECO:0000259" key="3">
    <source>
        <dbReference type="PROSITE" id="PS50977"/>
    </source>
</evidence>
<dbReference type="InterPro" id="IPR009057">
    <property type="entry name" value="Homeodomain-like_sf"/>
</dbReference>
<evidence type="ECO:0000256" key="1">
    <source>
        <dbReference type="ARBA" id="ARBA00023125"/>
    </source>
</evidence>
<gene>
    <name evidence="4" type="ORF">K8V35_06725</name>
</gene>
<evidence type="ECO:0000313" key="5">
    <source>
        <dbReference type="Proteomes" id="UP000763505"/>
    </source>
</evidence>
<comment type="caution">
    <text evidence="4">The sequence shown here is derived from an EMBL/GenBank/DDBJ whole genome shotgun (WGS) entry which is preliminary data.</text>
</comment>
<organism evidence="4 5">
    <name type="scientific">Aliicoccus persicus</name>
    <dbReference type="NCBI Taxonomy" id="930138"/>
    <lineage>
        <taxon>Bacteria</taxon>
        <taxon>Bacillati</taxon>
        <taxon>Bacillota</taxon>
        <taxon>Bacilli</taxon>
        <taxon>Bacillales</taxon>
        <taxon>Staphylococcaceae</taxon>
        <taxon>Aliicoccus</taxon>
    </lineage>
</organism>
<dbReference type="PROSITE" id="PS50977">
    <property type="entry name" value="HTH_TETR_2"/>
    <property type="match status" value="1"/>
</dbReference>
<reference evidence="4" key="2">
    <citation type="submission" date="2021-09" db="EMBL/GenBank/DDBJ databases">
        <authorList>
            <person name="Gilroy R."/>
        </authorList>
    </citation>
    <scope>NUCLEOTIDE SEQUENCE</scope>
    <source>
        <strain evidence="4">6019</strain>
    </source>
</reference>
<keyword evidence="1 2" id="KW-0238">DNA-binding</keyword>
<accession>A0A921DXQ0</accession>
<dbReference type="Pfam" id="PF17934">
    <property type="entry name" value="TetR_C_26"/>
    <property type="match status" value="1"/>
</dbReference>
<dbReference type="AlphaFoldDB" id="A0A921DXQ0"/>
<feature type="domain" description="HTH tetR-type" evidence="3">
    <location>
        <begin position="15"/>
        <end position="75"/>
    </location>
</feature>
<dbReference type="InterPro" id="IPR050624">
    <property type="entry name" value="HTH-type_Tx_Regulator"/>
</dbReference>
<reference evidence="4" key="1">
    <citation type="journal article" date="2021" name="PeerJ">
        <title>Extensive microbial diversity within the chicken gut microbiome revealed by metagenomics and culture.</title>
        <authorList>
            <person name="Gilroy R."/>
            <person name="Ravi A."/>
            <person name="Getino M."/>
            <person name="Pursley I."/>
            <person name="Horton D.L."/>
            <person name="Alikhan N.F."/>
            <person name="Baker D."/>
            <person name="Gharbi K."/>
            <person name="Hall N."/>
            <person name="Watson M."/>
            <person name="Adriaenssens E.M."/>
            <person name="Foster-Nyarko E."/>
            <person name="Jarju S."/>
            <person name="Secka A."/>
            <person name="Antonio M."/>
            <person name="Oren A."/>
            <person name="Chaudhuri R.R."/>
            <person name="La Ragione R."/>
            <person name="Hildebrand F."/>
            <person name="Pallen M.J."/>
        </authorList>
    </citation>
    <scope>NUCLEOTIDE SEQUENCE</scope>
    <source>
        <strain evidence="4">6019</strain>
    </source>
</reference>
<dbReference type="SUPFAM" id="SSF46689">
    <property type="entry name" value="Homeodomain-like"/>
    <property type="match status" value="1"/>
</dbReference>
<protein>
    <submittedName>
        <fullName evidence="4">TetR family transcriptional regulator</fullName>
    </submittedName>
</protein>
<dbReference type="InterPro" id="IPR001647">
    <property type="entry name" value="HTH_TetR"/>
</dbReference>
<name>A0A921DXQ0_9STAP</name>
<proteinExistence type="predicted"/>
<evidence type="ECO:0000313" key="4">
    <source>
        <dbReference type="EMBL" id="HJE20028.1"/>
    </source>
</evidence>
<dbReference type="InterPro" id="IPR041603">
    <property type="entry name" value="YvdT_C"/>
</dbReference>
<dbReference type="PANTHER" id="PTHR43479">
    <property type="entry name" value="ACREF/ENVCD OPERON REPRESSOR-RELATED"/>
    <property type="match status" value="1"/>
</dbReference>
<dbReference type="InterPro" id="IPR036271">
    <property type="entry name" value="Tet_transcr_reg_TetR-rel_C_sf"/>
</dbReference>
<dbReference type="PRINTS" id="PR00455">
    <property type="entry name" value="HTHTETR"/>
</dbReference>
<sequence length="204" mass="22991">MNDNQSFLEKGGHHIDKKERIIQAAIDVFSEKGIEKTTVSAIVKKAGIAQGTYYLYFDSKLSVMPAIAEVMMNKTLTRLRSDVKSGSIENKLETIIDVIFDTTDEYKTLTKLIYAGLSQTQYVGDWEEIYTPLYKWFSSVLQEAQAEGSIDPDINIIYTSKILLGTLESAAEQVYLYDSTNSETVEAHKVELHNFISNALRISK</sequence>
<dbReference type="SUPFAM" id="SSF48498">
    <property type="entry name" value="Tetracyclin repressor-like, C-terminal domain"/>
    <property type="match status" value="1"/>
</dbReference>
<dbReference type="Pfam" id="PF00440">
    <property type="entry name" value="TetR_N"/>
    <property type="match status" value="1"/>
</dbReference>
<dbReference type="Gene3D" id="1.10.357.10">
    <property type="entry name" value="Tetracycline Repressor, domain 2"/>
    <property type="match status" value="1"/>
</dbReference>
<feature type="DNA-binding region" description="H-T-H motif" evidence="2">
    <location>
        <begin position="38"/>
        <end position="57"/>
    </location>
</feature>
<evidence type="ECO:0000256" key="2">
    <source>
        <dbReference type="PROSITE-ProRule" id="PRU00335"/>
    </source>
</evidence>